<protein>
    <recommendedName>
        <fullName evidence="6">RNA polymerase sigma-70 region 2 domain-containing protein</fullName>
    </recommendedName>
</protein>
<dbReference type="Gene3D" id="1.10.1740.10">
    <property type="match status" value="1"/>
</dbReference>
<dbReference type="SUPFAM" id="SSF88659">
    <property type="entry name" value="Sigma3 and sigma4 domains of RNA polymerase sigma factors"/>
    <property type="match status" value="1"/>
</dbReference>
<dbReference type="RefSeq" id="WP_141283529.1">
    <property type="nucleotide sequence ID" value="NZ_BAAAWK010000001.1"/>
</dbReference>
<dbReference type="AlphaFoldDB" id="A0A4Y3NJG0"/>
<dbReference type="InterPro" id="IPR014284">
    <property type="entry name" value="RNA_pol_sigma-70_dom"/>
</dbReference>
<evidence type="ECO:0000256" key="2">
    <source>
        <dbReference type="ARBA" id="ARBA00023015"/>
    </source>
</evidence>
<dbReference type="NCBIfam" id="TIGR02937">
    <property type="entry name" value="sigma70-ECF"/>
    <property type="match status" value="1"/>
</dbReference>
<dbReference type="Proteomes" id="UP000317715">
    <property type="component" value="Unassembled WGS sequence"/>
</dbReference>
<keyword evidence="4" id="KW-0238">DNA-binding</keyword>
<organism evidence="7 8">
    <name type="scientific">Paenarthrobacter aurescens</name>
    <name type="common">Arthrobacter aurescens</name>
    <dbReference type="NCBI Taxonomy" id="43663"/>
    <lineage>
        <taxon>Bacteria</taxon>
        <taxon>Bacillati</taxon>
        <taxon>Actinomycetota</taxon>
        <taxon>Actinomycetes</taxon>
        <taxon>Micrococcales</taxon>
        <taxon>Micrococcaceae</taxon>
        <taxon>Paenarthrobacter</taxon>
    </lineage>
</organism>
<dbReference type="GO" id="GO:0006352">
    <property type="term" value="P:DNA-templated transcription initiation"/>
    <property type="evidence" value="ECO:0007669"/>
    <property type="project" value="InterPro"/>
</dbReference>
<evidence type="ECO:0000313" key="8">
    <source>
        <dbReference type="Proteomes" id="UP000317715"/>
    </source>
</evidence>
<sequence>MPATNLIYPEVASEETCSSDAQFCRQRQGSGVSATNSKPHPDPKAAVRWCDPCLLVLVRAGEVSAFAELFLRYRNLAAYVARVESDNPSDMDDVVGEAFASVFQALVVGRGPADSFRAYLLTAVRRTAHRRNVQARRSGFLSDVPQCGDTGYDDPSLQALETSSLTESFRSLPARWQAVLWYSEVEAMKPAEVAPIMGLTPNSVSALLIRARKGLRKAFLQNQVEAPRVDSCAEVSRHFGRFVLSDERMAGSEKIRRHVSGCTECEVALAALREMRSAMKGSG</sequence>
<dbReference type="PANTHER" id="PTHR43133">
    <property type="entry name" value="RNA POLYMERASE ECF-TYPE SIGMA FACTO"/>
    <property type="match status" value="1"/>
</dbReference>
<reference evidence="7 8" key="1">
    <citation type="submission" date="2019-06" db="EMBL/GenBank/DDBJ databases">
        <title>Whole genome shotgun sequence of Paenarthrobacter aurescens NBRC 12136.</title>
        <authorList>
            <person name="Hosoyama A."/>
            <person name="Uohara A."/>
            <person name="Ohji S."/>
            <person name="Ichikawa N."/>
        </authorList>
    </citation>
    <scope>NUCLEOTIDE SEQUENCE [LARGE SCALE GENOMIC DNA]</scope>
    <source>
        <strain evidence="7 8">NBRC 12136</strain>
    </source>
</reference>
<keyword evidence="8" id="KW-1185">Reference proteome</keyword>
<evidence type="ECO:0000313" key="7">
    <source>
        <dbReference type="EMBL" id="GEB19296.1"/>
    </source>
</evidence>
<dbReference type="SUPFAM" id="SSF88946">
    <property type="entry name" value="Sigma2 domain of RNA polymerase sigma factors"/>
    <property type="match status" value="1"/>
</dbReference>
<keyword evidence="3" id="KW-0731">Sigma factor</keyword>
<feature type="domain" description="RNA polymerase sigma-70 region 2" evidence="6">
    <location>
        <begin position="69"/>
        <end position="132"/>
    </location>
</feature>
<evidence type="ECO:0000256" key="3">
    <source>
        <dbReference type="ARBA" id="ARBA00023082"/>
    </source>
</evidence>
<accession>A0A4Y3NJG0</accession>
<evidence type="ECO:0000256" key="1">
    <source>
        <dbReference type="ARBA" id="ARBA00010641"/>
    </source>
</evidence>
<dbReference type="InterPro" id="IPR039425">
    <property type="entry name" value="RNA_pol_sigma-70-like"/>
</dbReference>
<dbReference type="InterPro" id="IPR007627">
    <property type="entry name" value="RNA_pol_sigma70_r2"/>
</dbReference>
<dbReference type="Pfam" id="PF04542">
    <property type="entry name" value="Sigma70_r2"/>
    <property type="match status" value="1"/>
</dbReference>
<comment type="caution">
    <text evidence="7">The sequence shown here is derived from an EMBL/GenBank/DDBJ whole genome shotgun (WGS) entry which is preliminary data.</text>
</comment>
<proteinExistence type="inferred from homology"/>
<keyword evidence="2" id="KW-0805">Transcription regulation</keyword>
<dbReference type="OrthoDB" id="4990598at2"/>
<keyword evidence="5" id="KW-0804">Transcription</keyword>
<dbReference type="Gene3D" id="1.10.10.10">
    <property type="entry name" value="Winged helix-like DNA-binding domain superfamily/Winged helix DNA-binding domain"/>
    <property type="match status" value="1"/>
</dbReference>
<evidence type="ECO:0000256" key="4">
    <source>
        <dbReference type="ARBA" id="ARBA00023125"/>
    </source>
</evidence>
<dbReference type="InterPro" id="IPR036388">
    <property type="entry name" value="WH-like_DNA-bd_sf"/>
</dbReference>
<dbReference type="InterPro" id="IPR013324">
    <property type="entry name" value="RNA_pol_sigma_r3/r4-like"/>
</dbReference>
<evidence type="ECO:0000256" key="5">
    <source>
        <dbReference type="ARBA" id="ARBA00023163"/>
    </source>
</evidence>
<comment type="similarity">
    <text evidence="1">Belongs to the sigma-70 factor family. ECF subfamily.</text>
</comment>
<dbReference type="InterPro" id="IPR013325">
    <property type="entry name" value="RNA_pol_sigma_r2"/>
</dbReference>
<evidence type="ECO:0000259" key="6">
    <source>
        <dbReference type="Pfam" id="PF04542"/>
    </source>
</evidence>
<dbReference type="PANTHER" id="PTHR43133:SF8">
    <property type="entry name" value="RNA POLYMERASE SIGMA FACTOR HI_1459-RELATED"/>
    <property type="match status" value="1"/>
</dbReference>
<dbReference type="GO" id="GO:0016987">
    <property type="term" value="F:sigma factor activity"/>
    <property type="evidence" value="ECO:0007669"/>
    <property type="project" value="UniProtKB-KW"/>
</dbReference>
<dbReference type="GO" id="GO:0003677">
    <property type="term" value="F:DNA binding"/>
    <property type="evidence" value="ECO:0007669"/>
    <property type="project" value="UniProtKB-KW"/>
</dbReference>
<gene>
    <name evidence="7" type="ORF">AAU01_20510</name>
</gene>
<name>A0A4Y3NJG0_PAEAU</name>
<dbReference type="GeneID" id="97301064"/>
<dbReference type="EMBL" id="BJMD01000011">
    <property type="protein sequence ID" value="GEB19296.1"/>
    <property type="molecule type" value="Genomic_DNA"/>
</dbReference>